<feature type="compositionally biased region" description="Basic and acidic residues" evidence="1">
    <location>
        <begin position="12"/>
        <end position="24"/>
    </location>
</feature>
<dbReference type="OrthoDB" id="10421247at2759"/>
<proteinExistence type="predicted"/>
<evidence type="ECO:0000313" key="3">
    <source>
        <dbReference type="Proteomes" id="UP000007800"/>
    </source>
</evidence>
<gene>
    <name evidence="2" type="ORF">Pmar_PMAR029155</name>
</gene>
<sequence>MPWTPERPPNADLKHFPQSKDHWRTPATTASTPSGVALVSSASMAQESHMEVADPNLPRLSPLGVVRPPFPSLPRETFRRLPTGESSYSPLGYDTQDESQDYSPGDHDPQWMIPLGAAGGLSGQPSCPAAVVESG</sequence>
<organism evidence="3">
    <name type="scientific">Perkinsus marinus (strain ATCC 50983 / TXsc)</name>
    <dbReference type="NCBI Taxonomy" id="423536"/>
    <lineage>
        <taxon>Eukaryota</taxon>
        <taxon>Sar</taxon>
        <taxon>Alveolata</taxon>
        <taxon>Perkinsozoa</taxon>
        <taxon>Perkinsea</taxon>
        <taxon>Perkinsida</taxon>
        <taxon>Perkinsidae</taxon>
        <taxon>Perkinsus</taxon>
    </lineage>
</organism>
<dbReference type="Proteomes" id="UP000007800">
    <property type="component" value="Unassembled WGS sequence"/>
</dbReference>
<dbReference type="RefSeq" id="XP_002764715.1">
    <property type="nucleotide sequence ID" value="XM_002764669.1"/>
</dbReference>
<dbReference type="GeneID" id="9054988"/>
<evidence type="ECO:0000313" key="2">
    <source>
        <dbReference type="EMBL" id="EEQ97432.1"/>
    </source>
</evidence>
<dbReference type="InParanoid" id="C5M0S4"/>
<protein>
    <submittedName>
        <fullName evidence="2">Uncharacterized protein</fullName>
    </submittedName>
</protein>
<feature type="region of interest" description="Disordered" evidence="1">
    <location>
        <begin position="1"/>
        <end position="33"/>
    </location>
</feature>
<accession>C5M0S4</accession>
<dbReference type="EMBL" id="GG687161">
    <property type="protein sequence ID" value="EEQ97432.1"/>
    <property type="molecule type" value="Genomic_DNA"/>
</dbReference>
<dbReference type="AlphaFoldDB" id="C5M0S4"/>
<keyword evidence="3" id="KW-1185">Reference proteome</keyword>
<evidence type="ECO:0000256" key="1">
    <source>
        <dbReference type="SAM" id="MobiDB-lite"/>
    </source>
</evidence>
<name>C5M0S4_PERM5</name>
<reference evidence="2 3" key="1">
    <citation type="submission" date="2008-07" db="EMBL/GenBank/DDBJ databases">
        <authorList>
            <person name="El-Sayed N."/>
            <person name="Caler E."/>
            <person name="Inman J."/>
            <person name="Amedeo P."/>
            <person name="Hass B."/>
            <person name="Wortman J."/>
        </authorList>
    </citation>
    <scope>NUCLEOTIDE SEQUENCE [LARGE SCALE GENOMIC DNA]</scope>
    <source>
        <strain evidence="3">ATCC 50983 / TXsc</strain>
    </source>
</reference>
<feature type="region of interest" description="Disordered" evidence="1">
    <location>
        <begin position="53"/>
        <end position="135"/>
    </location>
</feature>